<keyword evidence="2" id="KW-1185">Reference proteome</keyword>
<gene>
    <name evidence="1" type="primary">Cnig_chr_X.g26038</name>
    <name evidence="1" type="ORF">B9Z55_026038</name>
</gene>
<proteinExistence type="predicted"/>
<dbReference type="AlphaFoldDB" id="A0A2G5T1S6"/>
<organism evidence="1 2">
    <name type="scientific">Caenorhabditis nigoni</name>
    <dbReference type="NCBI Taxonomy" id="1611254"/>
    <lineage>
        <taxon>Eukaryota</taxon>
        <taxon>Metazoa</taxon>
        <taxon>Ecdysozoa</taxon>
        <taxon>Nematoda</taxon>
        <taxon>Chromadorea</taxon>
        <taxon>Rhabditida</taxon>
        <taxon>Rhabditina</taxon>
        <taxon>Rhabditomorpha</taxon>
        <taxon>Rhabditoidea</taxon>
        <taxon>Rhabditidae</taxon>
        <taxon>Peloderinae</taxon>
        <taxon>Caenorhabditis</taxon>
    </lineage>
</organism>
<name>A0A2G5T1S6_9PELO</name>
<dbReference type="Proteomes" id="UP000230233">
    <property type="component" value="Chromosome X"/>
</dbReference>
<dbReference type="EMBL" id="PDUG01000006">
    <property type="protein sequence ID" value="PIC21061.1"/>
    <property type="molecule type" value="Genomic_DNA"/>
</dbReference>
<evidence type="ECO:0000313" key="1">
    <source>
        <dbReference type="EMBL" id="PIC21061.1"/>
    </source>
</evidence>
<accession>A0A2G5T1S6</accession>
<evidence type="ECO:0000313" key="2">
    <source>
        <dbReference type="Proteomes" id="UP000230233"/>
    </source>
</evidence>
<sequence>MKKLAGFNGQNSFYDLQASMYTLKKITMMNECSKLRAFRLHDRSRCDHLPNDLRRNATSAPALTNKSILEALSLFISGPDFANQKDMERWKDFNWKNT</sequence>
<protein>
    <submittedName>
        <fullName evidence="1">Uncharacterized protein</fullName>
    </submittedName>
</protein>
<comment type="caution">
    <text evidence="1">The sequence shown here is derived from an EMBL/GenBank/DDBJ whole genome shotgun (WGS) entry which is preliminary data.</text>
</comment>
<reference evidence="2" key="1">
    <citation type="submission" date="2017-10" db="EMBL/GenBank/DDBJ databases">
        <title>Rapid genome shrinkage in a self-fertile nematode reveals novel sperm competition proteins.</title>
        <authorList>
            <person name="Yin D."/>
            <person name="Schwarz E.M."/>
            <person name="Thomas C.G."/>
            <person name="Felde R.L."/>
            <person name="Korf I.F."/>
            <person name="Cutter A.D."/>
            <person name="Schartner C.M."/>
            <person name="Ralston E.J."/>
            <person name="Meyer B.J."/>
            <person name="Haag E.S."/>
        </authorList>
    </citation>
    <scope>NUCLEOTIDE SEQUENCE [LARGE SCALE GENOMIC DNA]</scope>
    <source>
        <strain evidence="2">JU1422</strain>
    </source>
</reference>